<protein>
    <recommendedName>
        <fullName evidence="4">D-fructose-1,6-bisphosphate 1-phosphohydrolase</fullName>
    </recommendedName>
</protein>
<evidence type="ECO:0000256" key="3">
    <source>
        <dbReference type="ARBA" id="ARBA00024331"/>
    </source>
</evidence>
<dbReference type="SUPFAM" id="SSF56655">
    <property type="entry name" value="Carbohydrate phosphatase"/>
    <property type="match status" value="1"/>
</dbReference>
<evidence type="ECO:0000256" key="2">
    <source>
        <dbReference type="ARBA" id="ARBA00022842"/>
    </source>
</evidence>
<sequence>GKLRILYECFPMAMIMEQAGGLATTGKVRMLDVVPADIHDRSPIFLGSAEDVKEAEEYFREYDSVI</sequence>
<dbReference type="InterPro" id="IPR044015">
    <property type="entry name" value="FBPase_C_dom"/>
</dbReference>
<evidence type="ECO:0000256" key="4">
    <source>
        <dbReference type="ARBA" id="ARBA00032973"/>
    </source>
</evidence>
<organism evidence="6 7">
    <name type="scientific">Tieghemiomyces parasiticus</name>
    <dbReference type="NCBI Taxonomy" id="78921"/>
    <lineage>
        <taxon>Eukaryota</taxon>
        <taxon>Fungi</taxon>
        <taxon>Fungi incertae sedis</taxon>
        <taxon>Zoopagomycota</taxon>
        <taxon>Kickxellomycotina</taxon>
        <taxon>Dimargaritomycetes</taxon>
        <taxon>Dimargaritales</taxon>
        <taxon>Dimargaritaceae</taxon>
        <taxon>Tieghemiomyces</taxon>
    </lineage>
</organism>
<comment type="caution">
    <text evidence="6">The sequence shown here is derived from an EMBL/GenBank/DDBJ whole genome shotgun (WGS) entry which is preliminary data.</text>
</comment>
<comment type="pathway">
    <text evidence="3">Carbohydrate biosynthesis.</text>
</comment>
<keyword evidence="7" id="KW-1185">Reference proteome</keyword>
<dbReference type="PANTHER" id="PTHR11556:SF1">
    <property type="entry name" value="FRUCTOSE-BISPHOSPHATASE"/>
    <property type="match status" value="1"/>
</dbReference>
<gene>
    <name evidence="6" type="primary">FBP1_2</name>
    <name evidence="6" type="ORF">IWQ60_008860</name>
</gene>
<name>A0A9W7ZQ76_9FUNG</name>
<evidence type="ECO:0000313" key="7">
    <source>
        <dbReference type="Proteomes" id="UP001150569"/>
    </source>
</evidence>
<dbReference type="GO" id="GO:0046872">
    <property type="term" value="F:metal ion binding"/>
    <property type="evidence" value="ECO:0007669"/>
    <property type="project" value="UniProtKB-KW"/>
</dbReference>
<keyword evidence="1" id="KW-0479">Metal-binding</keyword>
<proteinExistence type="predicted"/>
<dbReference type="InterPro" id="IPR000146">
    <property type="entry name" value="FBPase_class-1"/>
</dbReference>
<accession>A0A9W7ZQ76</accession>
<evidence type="ECO:0000313" key="6">
    <source>
        <dbReference type="EMBL" id="KAJ1914305.1"/>
    </source>
</evidence>
<dbReference type="GO" id="GO:0005986">
    <property type="term" value="P:sucrose biosynthetic process"/>
    <property type="evidence" value="ECO:0007669"/>
    <property type="project" value="TreeGrafter"/>
</dbReference>
<dbReference type="GO" id="GO:0006000">
    <property type="term" value="P:fructose metabolic process"/>
    <property type="evidence" value="ECO:0007669"/>
    <property type="project" value="TreeGrafter"/>
</dbReference>
<dbReference type="GO" id="GO:0042132">
    <property type="term" value="F:fructose 1,6-bisphosphate 1-phosphatase activity"/>
    <property type="evidence" value="ECO:0007669"/>
    <property type="project" value="TreeGrafter"/>
</dbReference>
<dbReference type="GO" id="GO:0030388">
    <property type="term" value="P:fructose 1,6-bisphosphate metabolic process"/>
    <property type="evidence" value="ECO:0007669"/>
    <property type="project" value="TreeGrafter"/>
</dbReference>
<evidence type="ECO:0000256" key="1">
    <source>
        <dbReference type="ARBA" id="ARBA00022723"/>
    </source>
</evidence>
<reference evidence="6" key="1">
    <citation type="submission" date="2022-07" db="EMBL/GenBank/DDBJ databases">
        <title>Phylogenomic reconstructions and comparative analyses of Kickxellomycotina fungi.</title>
        <authorList>
            <person name="Reynolds N.K."/>
            <person name="Stajich J.E."/>
            <person name="Barry K."/>
            <person name="Grigoriev I.V."/>
            <person name="Crous P."/>
            <person name="Smith M.E."/>
        </authorList>
    </citation>
    <scope>NUCLEOTIDE SEQUENCE</scope>
    <source>
        <strain evidence="6">RSA 861</strain>
    </source>
</reference>
<keyword evidence="2" id="KW-0460">Magnesium</keyword>
<dbReference type="EMBL" id="JANBPT010000692">
    <property type="protein sequence ID" value="KAJ1914305.1"/>
    <property type="molecule type" value="Genomic_DNA"/>
</dbReference>
<dbReference type="AlphaFoldDB" id="A0A9W7ZQ76"/>
<dbReference type="Pfam" id="PF18913">
    <property type="entry name" value="FBPase_C"/>
    <property type="match status" value="1"/>
</dbReference>
<dbReference type="Proteomes" id="UP001150569">
    <property type="component" value="Unassembled WGS sequence"/>
</dbReference>
<dbReference type="PANTHER" id="PTHR11556">
    <property type="entry name" value="FRUCTOSE-1,6-BISPHOSPHATASE-RELATED"/>
    <property type="match status" value="1"/>
</dbReference>
<dbReference type="GO" id="GO:0005829">
    <property type="term" value="C:cytosol"/>
    <property type="evidence" value="ECO:0007669"/>
    <property type="project" value="TreeGrafter"/>
</dbReference>
<feature type="domain" description="Fructose-1-6-bisphosphatase class 1 C-terminal" evidence="5">
    <location>
        <begin position="1"/>
        <end position="58"/>
    </location>
</feature>
<dbReference type="GO" id="GO:0006094">
    <property type="term" value="P:gluconeogenesis"/>
    <property type="evidence" value="ECO:0007669"/>
    <property type="project" value="TreeGrafter"/>
</dbReference>
<dbReference type="Gene3D" id="3.40.190.80">
    <property type="match status" value="1"/>
</dbReference>
<dbReference type="InterPro" id="IPR020548">
    <property type="entry name" value="Fructose_bisphosphatase_AS"/>
</dbReference>
<feature type="non-terminal residue" evidence="6">
    <location>
        <position position="1"/>
    </location>
</feature>
<dbReference type="PROSITE" id="PS00124">
    <property type="entry name" value="FBPASE"/>
    <property type="match status" value="1"/>
</dbReference>
<dbReference type="GO" id="GO:0006002">
    <property type="term" value="P:fructose 6-phosphate metabolic process"/>
    <property type="evidence" value="ECO:0007669"/>
    <property type="project" value="TreeGrafter"/>
</dbReference>
<evidence type="ECO:0000259" key="5">
    <source>
        <dbReference type="Pfam" id="PF18913"/>
    </source>
</evidence>
<keyword evidence="6" id="KW-0378">Hydrolase</keyword>
<dbReference type="OrthoDB" id="10256725at2759"/>